<dbReference type="GO" id="GO:0000786">
    <property type="term" value="C:nucleosome"/>
    <property type="evidence" value="ECO:0007669"/>
    <property type="project" value="InterPro"/>
</dbReference>
<dbReference type="InterPro" id="IPR000164">
    <property type="entry name" value="Histone_H3/CENP-A"/>
</dbReference>
<dbReference type="GO" id="GO:0003677">
    <property type="term" value="F:DNA binding"/>
    <property type="evidence" value="ECO:0007669"/>
    <property type="project" value="InterPro"/>
</dbReference>
<feature type="domain" description="Core Histone H2A/H2B/H3" evidence="4">
    <location>
        <begin position="27"/>
        <end position="94"/>
    </location>
</feature>
<dbReference type="Pfam" id="PF00125">
    <property type="entry name" value="Histone"/>
    <property type="match status" value="1"/>
</dbReference>
<evidence type="ECO:0000313" key="6">
    <source>
        <dbReference type="Proteomes" id="UP000700334"/>
    </source>
</evidence>
<dbReference type="InterPro" id="IPR009072">
    <property type="entry name" value="Histone-fold"/>
</dbReference>
<keyword evidence="2" id="KW-0488">Methylation</keyword>
<protein>
    <submittedName>
        <fullName evidence="5">Histone H3.2</fullName>
    </submittedName>
</protein>
<evidence type="ECO:0000313" key="5">
    <source>
        <dbReference type="EMBL" id="KAG8510079.1"/>
    </source>
</evidence>
<dbReference type="GO" id="GO:0046982">
    <property type="term" value="F:protein heterodimerization activity"/>
    <property type="evidence" value="ECO:0007669"/>
    <property type="project" value="InterPro"/>
</dbReference>
<reference evidence="5" key="1">
    <citation type="journal article" date="2021" name="Evol. Appl.">
        <title>The genome of the Pyrenean desman and the effects of bottlenecks and inbreeding on the genomic landscape of an endangered species.</title>
        <authorList>
            <person name="Escoda L."/>
            <person name="Castresana J."/>
        </authorList>
    </citation>
    <scope>NUCLEOTIDE SEQUENCE</scope>
    <source>
        <strain evidence="5">IBE-C5619</strain>
    </source>
</reference>
<dbReference type="Gene3D" id="1.10.20.10">
    <property type="entry name" value="Histone, subunit A"/>
    <property type="match status" value="1"/>
</dbReference>
<proteinExistence type="inferred from homology"/>
<dbReference type="OrthoDB" id="8690403at2759"/>
<evidence type="ECO:0000256" key="2">
    <source>
        <dbReference type="ARBA" id="ARBA00022481"/>
    </source>
</evidence>
<comment type="similarity">
    <text evidence="1">Belongs to the histone H3 family.</text>
</comment>
<dbReference type="GO" id="GO:0030527">
    <property type="term" value="F:structural constituent of chromatin"/>
    <property type="evidence" value="ECO:0007669"/>
    <property type="project" value="InterPro"/>
</dbReference>
<dbReference type="EMBL" id="JAGFMF010011914">
    <property type="protein sequence ID" value="KAG8510079.1"/>
    <property type="molecule type" value="Genomic_DNA"/>
</dbReference>
<organism evidence="5 6">
    <name type="scientific">Galemys pyrenaicus</name>
    <name type="common">Iberian desman</name>
    <name type="synonym">Pyrenean desman</name>
    <dbReference type="NCBI Taxonomy" id="202257"/>
    <lineage>
        <taxon>Eukaryota</taxon>
        <taxon>Metazoa</taxon>
        <taxon>Chordata</taxon>
        <taxon>Craniata</taxon>
        <taxon>Vertebrata</taxon>
        <taxon>Euteleostomi</taxon>
        <taxon>Mammalia</taxon>
        <taxon>Eutheria</taxon>
        <taxon>Laurasiatheria</taxon>
        <taxon>Eulipotyphla</taxon>
        <taxon>Talpidae</taxon>
        <taxon>Galemys</taxon>
    </lineage>
</organism>
<comment type="caution">
    <text evidence="5">The sequence shown here is derived from an EMBL/GenBank/DDBJ whole genome shotgun (WGS) entry which is preliminary data.</text>
</comment>
<dbReference type="SUPFAM" id="SSF47113">
    <property type="entry name" value="Histone-fold"/>
    <property type="match status" value="1"/>
</dbReference>
<evidence type="ECO:0000256" key="1">
    <source>
        <dbReference type="ARBA" id="ARBA00010343"/>
    </source>
</evidence>
<gene>
    <name evidence="5" type="ORF">J0S82_001709</name>
</gene>
<dbReference type="InterPro" id="IPR007125">
    <property type="entry name" value="H2A/H2B/H3"/>
</dbReference>
<dbReference type="SMART" id="SM00428">
    <property type="entry name" value="H3"/>
    <property type="match status" value="1"/>
</dbReference>
<evidence type="ECO:0000259" key="4">
    <source>
        <dbReference type="Pfam" id="PF00125"/>
    </source>
</evidence>
<accession>A0A8J6AEV7</accession>
<evidence type="ECO:0000256" key="3">
    <source>
        <dbReference type="SAM" id="MobiDB-lite"/>
    </source>
</evidence>
<feature type="region of interest" description="Disordered" evidence="3">
    <location>
        <begin position="1"/>
        <end position="25"/>
    </location>
</feature>
<name>A0A8J6AEV7_GALPY</name>
<dbReference type="PANTHER" id="PTHR11426">
    <property type="entry name" value="HISTONE H3"/>
    <property type="match status" value="1"/>
</dbReference>
<keyword evidence="6" id="KW-1185">Reference proteome</keyword>
<dbReference type="Proteomes" id="UP000700334">
    <property type="component" value="Unassembled WGS sequence"/>
</dbReference>
<dbReference type="AlphaFoldDB" id="A0A8J6AEV7"/>
<sequence>MLTARNSKDNTSRKQLQKLLKSAPSPRAKSAAILIHKLPYQCLVREIAQDFKTDLPFQSAVVTLLEVSGAYLVDLFEDTNLRIIHAKCVTMMPETSS</sequence>
<feature type="compositionally biased region" description="Basic and acidic residues" evidence="3">
    <location>
        <begin position="1"/>
        <end position="12"/>
    </location>
</feature>